<dbReference type="SMART" id="SM00349">
    <property type="entry name" value="KRAB"/>
    <property type="match status" value="1"/>
</dbReference>
<dbReference type="InterPro" id="IPR050169">
    <property type="entry name" value="Krueppel_C2H2_ZnF"/>
</dbReference>
<reference evidence="4" key="1">
    <citation type="submission" date="2025-08" db="UniProtKB">
        <authorList>
            <consortium name="RefSeq"/>
        </authorList>
    </citation>
    <scope>IDENTIFICATION</scope>
    <source>
        <tissue evidence="4">Spleen</tissue>
    </source>
</reference>
<proteinExistence type="predicted"/>
<dbReference type="Pfam" id="PF01352">
    <property type="entry name" value="KRAB"/>
    <property type="match status" value="1"/>
</dbReference>
<organism evidence="3 4">
    <name type="scientific">Phascolarctos cinereus</name>
    <name type="common">Koala</name>
    <dbReference type="NCBI Taxonomy" id="38626"/>
    <lineage>
        <taxon>Eukaryota</taxon>
        <taxon>Metazoa</taxon>
        <taxon>Chordata</taxon>
        <taxon>Craniata</taxon>
        <taxon>Vertebrata</taxon>
        <taxon>Euteleostomi</taxon>
        <taxon>Mammalia</taxon>
        <taxon>Metatheria</taxon>
        <taxon>Diprotodontia</taxon>
        <taxon>Phascolarctidae</taxon>
        <taxon>Phascolarctos</taxon>
    </lineage>
</organism>
<dbReference type="FunCoup" id="A0A6P5JJ27">
    <property type="interactions" value="130"/>
</dbReference>
<evidence type="ECO:0000259" key="2">
    <source>
        <dbReference type="PROSITE" id="PS50805"/>
    </source>
</evidence>
<keyword evidence="3" id="KW-1185">Reference proteome</keyword>
<dbReference type="Proteomes" id="UP000515140">
    <property type="component" value="Unplaced"/>
</dbReference>
<evidence type="ECO:0000313" key="3">
    <source>
        <dbReference type="Proteomes" id="UP000515140"/>
    </source>
</evidence>
<protein>
    <submittedName>
        <fullName evidence="4">Zinc finger protein 514-like</fullName>
    </submittedName>
</protein>
<feature type="domain" description="KRAB" evidence="2">
    <location>
        <begin position="15"/>
        <end position="86"/>
    </location>
</feature>
<dbReference type="PROSITE" id="PS50805">
    <property type="entry name" value="KRAB"/>
    <property type="match status" value="1"/>
</dbReference>
<dbReference type="InterPro" id="IPR001909">
    <property type="entry name" value="KRAB"/>
</dbReference>
<dbReference type="AlphaFoldDB" id="A0A6P5JJ27"/>
<dbReference type="PANTHER" id="PTHR23232:SF168">
    <property type="entry name" value="KRAB DOMAIN-CONTAINING PROTEIN"/>
    <property type="match status" value="1"/>
</dbReference>
<dbReference type="Gene3D" id="6.10.140.140">
    <property type="match status" value="1"/>
</dbReference>
<dbReference type="RefSeq" id="XP_020833348.1">
    <property type="nucleotide sequence ID" value="XM_020977689.1"/>
</dbReference>
<gene>
    <name evidence="4" type="primary">LOC110201785</name>
</gene>
<evidence type="ECO:0000256" key="1">
    <source>
        <dbReference type="SAM" id="MobiDB-lite"/>
    </source>
</evidence>
<dbReference type="KEGG" id="pcw:110201785"/>
<evidence type="ECO:0000313" key="4">
    <source>
        <dbReference type="RefSeq" id="XP_020833348.1"/>
    </source>
</evidence>
<dbReference type="PANTHER" id="PTHR23232">
    <property type="entry name" value="KRAB DOMAIN C2H2 ZINC FINGER"/>
    <property type="match status" value="1"/>
</dbReference>
<accession>A0A6P5JJ27</accession>
<sequence length="101" mass="11203">MAPGSAPAHALQESVTFNDVAVDFTAEEWGHLRPLQKELYRDVMLENYQNLVCLGLAISKPDVICQLERGETPRLPEGDIPQSGYAVRSHTTRSQGPLPSW</sequence>
<name>A0A6P5JJ27_PHACI</name>
<dbReference type="SUPFAM" id="SSF109640">
    <property type="entry name" value="KRAB domain (Kruppel-associated box)"/>
    <property type="match status" value="1"/>
</dbReference>
<feature type="region of interest" description="Disordered" evidence="1">
    <location>
        <begin position="72"/>
        <end position="101"/>
    </location>
</feature>
<dbReference type="CDD" id="cd07765">
    <property type="entry name" value="KRAB_A-box"/>
    <property type="match status" value="1"/>
</dbReference>
<feature type="compositionally biased region" description="Polar residues" evidence="1">
    <location>
        <begin position="92"/>
        <end position="101"/>
    </location>
</feature>
<dbReference type="InParanoid" id="A0A6P5JJ27"/>
<dbReference type="GO" id="GO:0006355">
    <property type="term" value="P:regulation of DNA-templated transcription"/>
    <property type="evidence" value="ECO:0007669"/>
    <property type="project" value="InterPro"/>
</dbReference>
<dbReference type="GeneID" id="110201785"/>
<dbReference type="InterPro" id="IPR036051">
    <property type="entry name" value="KRAB_dom_sf"/>
</dbReference>